<feature type="transmembrane region" description="Helical" evidence="11">
    <location>
        <begin position="216"/>
        <end position="240"/>
    </location>
</feature>
<keyword evidence="6" id="KW-0630">Potassium</keyword>
<evidence type="ECO:0000256" key="1">
    <source>
        <dbReference type="ARBA" id="ARBA00004141"/>
    </source>
</evidence>
<organism evidence="13 14">
    <name type="scientific">SAR324 cluster bacterium</name>
    <dbReference type="NCBI Taxonomy" id="2024889"/>
    <lineage>
        <taxon>Bacteria</taxon>
        <taxon>Deltaproteobacteria</taxon>
        <taxon>SAR324 cluster</taxon>
    </lineage>
</organism>
<accession>A0A2D6YJS0</accession>
<gene>
    <name evidence="13" type="ORF">CMN54_08350</name>
</gene>
<dbReference type="GO" id="GO:0008076">
    <property type="term" value="C:voltage-gated potassium channel complex"/>
    <property type="evidence" value="ECO:0007669"/>
    <property type="project" value="InterPro"/>
</dbReference>
<reference evidence="14" key="1">
    <citation type="submission" date="2017-09" db="EMBL/GenBank/DDBJ databases">
        <title>The Reconstruction of 2,631 Draft Metagenome-Assembled Genomes from the Global Oceans.</title>
        <authorList>
            <person name="Tully B.J."/>
            <person name="Graham E.D."/>
            <person name="Heidelberg J.F."/>
        </authorList>
    </citation>
    <scope>NUCLEOTIDE SEQUENCE [LARGE SCALE GENOMIC DNA]</scope>
</reference>
<dbReference type="InterPro" id="IPR005821">
    <property type="entry name" value="Ion_trans_dom"/>
</dbReference>
<protein>
    <submittedName>
        <fullName evidence="13">Potassium channel protein</fullName>
    </submittedName>
</protein>
<keyword evidence="5" id="KW-0631">Potassium channel</keyword>
<dbReference type="PANTHER" id="PTHR11537:SF254">
    <property type="entry name" value="POTASSIUM VOLTAGE-GATED CHANNEL PROTEIN SHAB"/>
    <property type="match status" value="1"/>
</dbReference>
<feature type="transmembrane region" description="Helical" evidence="11">
    <location>
        <begin position="21"/>
        <end position="39"/>
    </location>
</feature>
<evidence type="ECO:0000313" key="13">
    <source>
        <dbReference type="EMBL" id="MAH63438.1"/>
    </source>
</evidence>
<dbReference type="AlphaFoldDB" id="A0A2D6YJS0"/>
<keyword evidence="3" id="KW-0633">Potassium transport</keyword>
<feature type="transmembrane region" description="Helical" evidence="11">
    <location>
        <begin position="187"/>
        <end position="204"/>
    </location>
</feature>
<evidence type="ECO:0000256" key="7">
    <source>
        <dbReference type="ARBA" id="ARBA00022989"/>
    </source>
</evidence>
<keyword evidence="9 11" id="KW-0472">Membrane</keyword>
<evidence type="ECO:0000256" key="11">
    <source>
        <dbReference type="SAM" id="Phobius"/>
    </source>
</evidence>
<proteinExistence type="predicted"/>
<keyword evidence="2" id="KW-0813">Transport</keyword>
<comment type="subcellular location">
    <subcellularLocation>
        <location evidence="1">Membrane</location>
        <topology evidence="1">Multi-pass membrane protein</topology>
    </subcellularLocation>
</comment>
<keyword evidence="7 11" id="KW-1133">Transmembrane helix</keyword>
<evidence type="ECO:0000256" key="5">
    <source>
        <dbReference type="ARBA" id="ARBA00022826"/>
    </source>
</evidence>
<evidence type="ECO:0000259" key="12">
    <source>
        <dbReference type="Pfam" id="PF00520"/>
    </source>
</evidence>
<dbReference type="PANTHER" id="PTHR11537">
    <property type="entry name" value="VOLTAGE-GATED POTASSIUM CHANNEL"/>
    <property type="match status" value="1"/>
</dbReference>
<evidence type="ECO:0000256" key="4">
    <source>
        <dbReference type="ARBA" id="ARBA00022692"/>
    </source>
</evidence>
<dbReference type="GO" id="GO:0001508">
    <property type="term" value="P:action potential"/>
    <property type="evidence" value="ECO:0007669"/>
    <property type="project" value="TreeGrafter"/>
</dbReference>
<sequence>MTLPQRIWAIVEMHESQEAYWFDKFIVTLISLNLIAFVLETDPDLAAEFGSWFRTFDSISIGIFTVELAARLYACPSEQRFSGRFGRLRYLFSLHGMVDLLAILPFYLQLIFSFFAFDARFLRILRILRFLKGFHYSRSLQRLTQIFAGKSEELLSSLIVMLSLLFVTSTLMYYAEHEAQPDKFGSIVESMWWAVATLTTVGYGDVTPITTLGRFLGAASAIIGIGLFAIPTGILAAGFAESHEPLESSKIQEKITHKVCEHCGQRIS</sequence>
<dbReference type="PRINTS" id="PR00169">
    <property type="entry name" value="KCHANNEL"/>
</dbReference>
<dbReference type="Pfam" id="PF00520">
    <property type="entry name" value="Ion_trans"/>
    <property type="match status" value="1"/>
</dbReference>
<feature type="domain" description="Ion transport" evidence="12">
    <location>
        <begin position="20"/>
        <end position="242"/>
    </location>
</feature>
<feature type="transmembrane region" description="Helical" evidence="11">
    <location>
        <begin position="154"/>
        <end position="175"/>
    </location>
</feature>
<keyword evidence="8" id="KW-0406">Ion transport</keyword>
<evidence type="ECO:0000256" key="6">
    <source>
        <dbReference type="ARBA" id="ARBA00022958"/>
    </source>
</evidence>
<keyword evidence="10 13" id="KW-0407">Ion channel</keyword>
<evidence type="ECO:0000256" key="10">
    <source>
        <dbReference type="ARBA" id="ARBA00023303"/>
    </source>
</evidence>
<keyword evidence="4 11" id="KW-0812">Transmembrane</keyword>
<dbReference type="GO" id="GO:0005249">
    <property type="term" value="F:voltage-gated potassium channel activity"/>
    <property type="evidence" value="ECO:0007669"/>
    <property type="project" value="InterPro"/>
</dbReference>
<name>A0A2D6YJS0_9DELT</name>
<comment type="caution">
    <text evidence="13">The sequence shown here is derived from an EMBL/GenBank/DDBJ whole genome shotgun (WGS) entry which is preliminary data.</text>
</comment>
<dbReference type="EMBL" id="NZEX01000092">
    <property type="protein sequence ID" value="MAH63438.1"/>
    <property type="molecule type" value="Genomic_DNA"/>
</dbReference>
<evidence type="ECO:0000256" key="8">
    <source>
        <dbReference type="ARBA" id="ARBA00023065"/>
    </source>
</evidence>
<evidence type="ECO:0000256" key="9">
    <source>
        <dbReference type="ARBA" id="ARBA00023136"/>
    </source>
</evidence>
<dbReference type="Proteomes" id="UP000226525">
    <property type="component" value="Unassembled WGS sequence"/>
</dbReference>
<dbReference type="SUPFAM" id="SSF81324">
    <property type="entry name" value="Voltage-gated potassium channels"/>
    <property type="match status" value="1"/>
</dbReference>
<dbReference type="Gene3D" id="1.10.287.70">
    <property type="match status" value="1"/>
</dbReference>
<dbReference type="InterPro" id="IPR028325">
    <property type="entry name" value="VG_K_chnl"/>
</dbReference>
<feature type="transmembrane region" description="Helical" evidence="11">
    <location>
        <begin position="91"/>
        <end position="117"/>
    </location>
</feature>
<evidence type="ECO:0000256" key="3">
    <source>
        <dbReference type="ARBA" id="ARBA00022538"/>
    </source>
</evidence>
<evidence type="ECO:0000256" key="2">
    <source>
        <dbReference type="ARBA" id="ARBA00022448"/>
    </source>
</evidence>
<evidence type="ECO:0000313" key="14">
    <source>
        <dbReference type="Proteomes" id="UP000226525"/>
    </source>
</evidence>